<dbReference type="AlphaFoldDB" id="A0A9W7G9J0"/>
<evidence type="ECO:0000256" key="1">
    <source>
        <dbReference type="SAM" id="MobiDB-lite"/>
    </source>
</evidence>
<gene>
    <name evidence="2" type="ORF">TrCOL_g7845</name>
</gene>
<sequence>MFAPLLASMSIEMPVNPRQWLLKALGGSSGPTSPEEKVPEPPSPRSVSPPKAGKSEVRGATGVSPDGKVHPGSVSDNVMYAKEAFKIDPVTGERIEADTDDSEDVDMAALMAPPVSGWNGYGVYVDKGLLDGWVKQPSPCCGAASVAGAVNSIKGYGRGDEGAIGHLDVLPHMADMLREQMEAKKGSLERLLGGVSVEPLIESVKGELEEMGRTLGGKEKNGAKKGCPKKLLWEIVRRVCEGGGQGGVEGGDCFAAIWELLEKERVKKEKEGGAGVERGEGGEDEGEGDEEEEEDDDEGDDEEGAGGARKKRKSGSDLDHKEDNDPNQIMVFDFSSNAKKKSLKGKRGSKSGTANSWKANLTEMFKKLGGIEKVTHPVKPSTGPFGNWGILGAVSRVSDADTSGWTFKAKVVMGKKKVGKNKDNGYYGLTRKDGEEEIENQWCFLKGCAGKVGKCLISHHKNHYALIFACREYEVRGEGKRRECFTARKGQRPTEWIDFKELRETYLSWEGYKLMLVEGKKTKQA</sequence>
<proteinExistence type="predicted"/>
<dbReference type="Proteomes" id="UP001165065">
    <property type="component" value="Unassembled WGS sequence"/>
</dbReference>
<name>A0A9W7G9J0_9STRA</name>
<reference evidence="3" key="1">
    <citation type="journal article" date="2023" name="Commun. Biol.">
        <title>Genome analysis of Parmales, the sister group of diatoms, reveals the evolutionary specialization of diatoms from phago-mixotrophs to photoautotrophs.</title>
        <authorList>
            <person name="Ban H."/>
            <person name="Sato S."/>
            <person name="Yoshikawa S."/>
            <person name="Yamada K."/>
            <person name="Nakamura Y."/>
            <person name="Ichinomiya M."/>
            <person name="Sato N."/>
            <person name="Blanc-Mathieu R."/>
            <person name="Endo H."/>
            <person name="Kuwata A."/>
            <person name="Ogata H."/>
        </authorList>
    </citation>
    <scope>NUCLEOTIDE SEQUENCE [LARGE SCALE GENOMIC DNA]</scope>
</reference>
<dbReference type="EMBL" id="BRYA01000984">
    <property type="protein sequence ID" value="GMI37054.1"/>
    <property type="molecule type" value="Genomic_DNA"/>
</dbReference>
<evidence type="ECO:0000313" key="3">
    <source>
        <dbReference type="Proteomes" id="UP001165065"/>
    </source>
</evidence>
<accession>A0A9W7G9J0</accession>
<evidence type="ECO:0000313" key="2">
    <source>
        <dbReference type="EMBL" id="GMI37054.1"/>
    </source>
</evidence>
<feature type="region of interest" description="Disordered" evidence="1">
    <location>
        <begin position="22"/>
        <end position="74"/>
    </location>
</feature>
<feature type="region of interest" description="Disordered" evidence="1">
    <location>
        <begin position="268"/>
        <end position="334"/>
    </location>
</feature>
<keyword evidence="3" id="KW-1185">Reference proteome</keyword>
<organism evidence="2 3">
    <name type="scientific">Triparma columacea</name>
    <dbReference type="NCBI Taxonomy" id="722753"/>
    <lineage>
        <taxon>Eukaryota</taxon>
        <taxon>Sar</taxon>
        <taxon>Stramenopiles</taxon>
        <taxon>Ochrophyta</taxon>
        <taxon>Bolidophyceae</taxon>
        <taxon>Parmales</taxon>
        <taxon>Triparmaceae</taxon>
        <taxon>Triparma</taxon>
    </lineage>
</organism>
<dbReference type="OrthoDB" id="78449at2759"/>
<feature type="compositionally biased region" description="Basic and acidic residues" evidence="1">
    <location>
        <begin position="314"/>
        <end position="324"/>
    </location>
</feature>
<feature type="compositionally biased region" description="Basic and acidic residues" evidence="1">
    <location>
        <begin position="268"/>
        <end position="281"/>
    </location>
</feature>
<protein>
    <submittedName>
        <fullName evidence="2">Uncharacterized protein</fullName>
    </submittedName>
</protein>
<comment type="caution">
    <text evidence="2">The sequence shown here is derived from an EMBL/GenBank/DDBJ whole genome shotgun (WGS) entry which is preliminary data.</text>
</comment>
<feature type="compositionally biased region" description="Acidic residues" evidence="1">
    <location>
        <begin position="282"/>
        <end position="304"/>
    </location>
</feature>